<feature type="compositionally biased region" description="Low complexity" evidence="1">
    <location>
        <begin position="832"/>
        <end position="844"/>
    </location>
</feature>
<comment type="caution">
    <text evidence="2">The sequence shown here is derived from an EMBL/GenBank/DDBJ whole genome shotgun (WGS) entry which is preliminary data.</text>
</comment>
<gene>
    <name evidence="2" type="ORF">EDB92DRAFT_1855548</name>
</gene>
<feature type="compositionally biased region" description="Pro residues" evidence="1">
    <location>
        <begin position="177"/>
        <end position="188"/>
    </location>
</feature>
<feature type="region of interest" description="Disordered" evidence="1">
    <location>
        <begin position="386"/>
        <end position="439"/>
    </location>
</feature>
<protein>
    <submittedName>
        <fullName evidence="2">Uncharacterized protein</fullName>
    </submittedName>
</protein>
<dbReference type="Proteomes" id="UP001201163">
    <property type="component" value="Unassembled WGS sequence"/>
</dbReference>
<proteinExistence type="predicted"/>
<feature type="region of interest" description="Disordered" evidence="1">
    <location>
        <begin position="713"/>
        <end position="798"/>
    </location>
</feature>
<accession>A0AAD4QEG6</accession>
<feature type="compositionally biased region" description="Basic residues" evidence="1">
    <location>
        <begin position="406"/>
        <end position="417"/>
    </location>
</feature>
<dbReference type="EMBL" id="JAKELL010000020">
    <property type="protein sequence ID" value="KAH8992906.1"/>
    <property type="molecule type" value="Genomic_DNA"/>
</dbReference>
<sequence length="892" mass="95881">MANVTLEDVSSDIFQDIEQAPSISPSLTDSTVSTSPLLDTALSLVEEDATVAQKKKKKKKPKKRSKAKAEANTKPPIEDDEPSPLVLRISRNKHWRYISSYHGPWLQLPIELLESLLALNLDPATFHAEPCVTPIPPPPRQQHSFSRMRDRAYAGLGDNSPPDSPRQTLASISCPPLLAPPPGKPIPPPIDPGVFRSVATIRRLIDEASELAVRASSGMSAAALGSVRSGASPNLHSSPWALAQSLGMNPLGDTGGGRNVAMSAMRVHRLRALAVQKLAAAYRADEIASSVMVMQGGSVFEDIAERVLRVDPNDADAKYVHFFHEKIPSRQLAECTTTHVLDELIEAFPQRLELFRTRGIVRTFRDEYGAAVKDFTHALKEARALRKARSFHRNGSRSSQNNKGKGDKRKKEGKKKLNGQAPPNGTSEVDGYGDTSEAEPLPIHRSVLPDAPEPIEPQLLFLRGATYLQNAIYLIEEKILNLEGIRKRISAEGAAELRLCYIQNGHYGGVEIGNPDGPLGRTDGPKLQAYRGVLADSAFREQIGTLLKKSIRDQERFLAHFDALETPAPPGSDDGDDDDDDDDDTNNTNNTNTDVVERAAYAFLLAEALRPGAHGTPPPPAPPPDAAVLFTTYHPLLVESHFSVLIATLMLGDFSALLRAFLRAATVIDGLEGYPVFLPPRSMAQAEFVETLERLAGGWRVGVQPHARARYAHAHGHSNGHANGKLAIEAPPLPSPPPMETNTPVPDAFIDPLAPSTSSGPGSASGSSSALVLPTPSPPVEAEAEAETGSGPGTPGFDLVESLDCARVILAPVVERQRARAEQSALEKKLSSRSSSSSSSLTSVGGSGSGNSTGEKTRKKPLPITIPLHGPRVEVVLAWLAAVWLVELESVA</sequence>
<evidence type="ECO:0000313" key="3">
    <source>
        <dbReference type="Proteomes" id="UP001201163"/>
    </source>
</evidence>
<dbReference type="AlphaFoldDB" id="A0AAD4QEG6"/>
<feature type="region of interest" description="Disordered" evidence="1">
    <location>
        <begin position="825"/>
        <end position="864"/>
    </location>
</feature>
<feature type="region of interest" description="Disordered" evidence="1">
    <location>
        <begin position="562"/>
        <end position="593"/>
    </location>
</feature>
<name>A0AAD4QEG6_9AGAM</name>
<keyword evidence="3" id="KW-1185">Reference proteome</keyword>
<reference evidence="2" key="1">
    <citation type="submission" date="2022-01" db="EMBL/GenBank/DDBJ databases">
        <title>Comparative genomics reveals a dynamic genome evolution in the ectomycorrhizal milk-cap (Lactarius) mushrooms.</title>
        <authorList>
            <consortium name="DOE Joint Genome Institute"/>
            <person name="Lebreton A."/>
            <person name="Tang N."/>
            <person name="Kuo A."/>
            <person name="LaButti K."/>
            <person name="Drula E."/>
            <person name="Barry K."/>
            <person name="Clum A."/>
            <person name="Lipzen A."/>
            <person name="Mousain D."/>
            <person name="Ng V."/>
            <person name="Wang R."/>
            <person name="Wang X."/>
            <person name="Dai Y."/>
            <person name="Henrissat B."/>
            <person name="Grigoriev I.V."/>
            <person name="Guerin-Laguette A."/>
            <person name="Yu F."/>
            <person name="Martin F.M."/>
        </authorList>
    </citation>
    <scope>NUCLEOTIDE SEQUENCE</scope>
    <source>
        <strain evidence="2">QP</strain>
    </source>
</reference>
<evidence type="ECO:0000313" key="2">
    <source>
        <dbReference type="EMBL" id="KAH8992906.1"/>
    </source>
</evidence>
<feature type="compositionally biased region" description="Acidic residues" evidence="1">
    <location>
        <begin position="573"/>
        <end position="585"/>
    </location>
</feature>
<feature type="compositionally biased region" description="Basic residues" evidence="1">
    <location>
        <begin position="53"/>
        <end position="66"/>
    </location>
</feature>
<evidence type="ECO:0000256" key="1">
    <source>
        <dbReference type="SAM" id="MobiDB-lite"/>
    </source>
</evidence>
<feature type="region of interest" description="Disordered" evidence="1">
    <location>
        <begin position="49"/>
        <end position="83"/>
    </location>
</feature>
<organism evidence="2 3">
    <name type="scientific">Lactarius akahatsu</name>
    <dbReference type="NCBI Taxonomy" id="416441"/>
    <lineage>
        <taxon>Eukaryota</taxon>
        <taxon>Fungi</taxon>
        <taxon>Dikarya</taxon>
        <taxon>Basidiomycota</taxon>
        <taxon>Agaricomycotina</taxon>
        <taxon>Agaricomycetes</taxon>
        <taxon>Russulales</taxon>
        <taxon>Russulaceae</taxon>
        <taxon>Lactarius</taxon>
    </lineage>
</organism>
<feature type="compositionally biased region" description="Basic residues" evidence="1">
    <location>
        <begin position="386"/>
        <end position="395"/>
    </location>
</feature>
<feature type="compositionally biased region" description="Low complexity" evidence="1">
    <location>
        <begin position="740"/>
        <end position="773"/>
    </location>
</feature>
<feature type="region of interest" description="Disordered" evidence="1">
    <location>
        <begin position="152"/>
        <end position="188"/>
    </location>
</feature>